<reference evidence="2" key="1">
    <citation type="submission" date="2017-07" db="EMBL/GenBank/DDBJ databases">
        <title>Taro Niue Genome Assembly and Annotation.</title>
        <authorList>
            <person name="Atibalentja N."/>
            <person name="Keating K."/>
            <person name="Fields C.J."/>
        </authorList>
    </citation>
    <scope>NUCLEOTIDE SEQUENCE</scope>
    <source>
        <strain evidence="2">Niue_2</strain>
        <tissue evidence="2">Leaf</tissue>
    </source>
</reference>
<dbReference type="EMBL" id="NMUH01006954">
    <property type="protein sequence ID" value="MQM16326.1"/>
    <property type="molecule type" value="Genomic_DNA"/>
</dbReference>
<feature type="region of interest" description="Disordered" evidence="1">
    <location>
        <begin position="75"/>
        <end position="94"/>
    </location>
</feature>
<proteinExistence type="predicted"/>
<dbReference type="Proteomes" id="UP000652761">
    <property type="component" value="Unassembled WGS sequence"/>
</dbReference>
<feature type="region of interest" description="Disordered" evidence="1">
    <location>
        <begin position="1"/>
        <end position="56"/>
    </location>
</feature>
<evidence type="ECO:0000313" key="2">
    <source>
        <dbReference type="EMBL" id="MQM16326.1"/>
    </source>
</evidence>
<feature type="compositionally biased region" description="Polar residues" evidence="1">
    <location>
        <begin position="76"/>
        <end position="94"/>
    </location>
</feature>
<keyword evidence="3" id="KW-1185">Reference proteome</keyword>
<comment type="caution">
    <text evidence="2">The sequence shown here is derived from an EMBL/GenBank/DDBJ whole genome shotgun (WGS) entry which is preliminary data.</text>
</comment>
<sequence length="94" mass="10592">MMPVSKPDNTTQEPPLSFAVTDERSNCRSTSTSQRTVETNQNHTYRPHSCRSMPGTFTDSGPCSLKVRHWKRTSWGPVSTTGVRTPNYERTTSD</sequence>
<gene>
    <name evidence="2" type="ORF">Taro_049281</name>
</gene>
<name>A0A843XAG9_COLES</name>
<feature type="compositionally biased region" description="Polar residues" evidence="1">
    <location>
        <begin position="27"/>
        <end position="44"/>
    </location>
</feature>
<accession>A0A843XAG9</accession>
<evidence type="ECO:0000256" key="1">
    <source>
        <dbReference type="SAM" id="MobiDB-lite"/>
    </source>
</evidence>
<evidence type="ECO:0000313" key="3">
    <source>
        <dbReference type="Proteomes" id="UP000652761"/>
    </source>
</evidence>
<dbReference type="AlphaFoldDB" id="A0A843XAG9"/>
<protein>
    <submittedName>
        <fullName evidence="2">Uncharacterized protein</fullName>
    </submittedName>
</protein>
<organism evidence="2 3">
    <name type="scientific">Colocasia esculenta</name>
    <name type="common">Wild taro</name>
    <name type="synonym">Arum esculentum</name>
    <dbReference type="NCBI Taxonomy" id="4460"/>
    <lineage>
        <taxon>Eukaryota</taxon>
        <taxon>Viridiplantae</taxon>
        <taxon>Streptophyta</taxon>
        <taxon>Embryophyta</taxon>
        <taxon>Tracheophyta</taxon>
        <taxon>Spermatophyta</taxon>
        <taxon>Magnoliopsida</taxon>
        <taxon>Liliopsida</taxon>
        <taxon>Araceae</taxon>
        <taxon>Aroideae</taxon>
        <taxon>Colocasieae</taxon>
        <taxon>Colocasia</taxon>
    </lineage>
</organism>